<keyword evidence="4" id="KW-0804">Transcription</keyword>
<dbReference type="PANTHER" id="PTHR43214">
    <property type="entry name" value="TWO-COMPONENT RESPONSE REGULATOR"/>
    <property type="match status" value="1"/>
</dbReference>
<gene>
    <name evidence="8" type="ORF">F8566_13805</name>
</gene>
<feature type="modified residue" description="4-aspartylphosphate" evidence="5">
    <location>
        <position position="73"/>
    </location>
</feature>
<dbReference type="GO" id="GO:0003677">
    <property type="term" value="F:DNA binding"/>
    <property type="evidence" value="ECO:0007669"/>
    <property type="project" value="UniProtKB-KW"/>
</dbReference>
<feature type="domain" description="HTH luxR-type" evidence="6">
    <location>
        <begin position="168"/>
        <end position="233"/>
    </location>
</feature>
<dbReference type="SUPFAM" id="SSF46894">
    <property type="entry name" value="C-terminal effector domain of the bipartite response regulators"/>
    <property type="match status" value="1"/>
</dbReference>
<dbReference type="GO" id="GO:0000160">
    <property type="term" value="P:phosphorelay signal transduction system"/>
    <property type="evidence" value="ECO:0007669"/>
    <property type="project" value="InterPro"/>
</dbReference>
<accession>A0A6H9Z5A7</accession>
<keyword evidence="2" id="KW-0805">Transcription regulation</keyword>
<dbReference type="PROSITE" id="PS50043">
    <property type="entry name" value="HTH_LUXR_2"/>
    <property type="match status" value="1"/>
</dbReference>
<dbReference type="Pfam" id="PF00072">
    <property type="entry name" value="Response_reg"/>
    <property type="match status" value="1"/>
</dbReference>
<keyword evidence="1 5" id="KW-0597">Phosphoprotein</keyword>
<evidence type="ECO:0000256" key="4">
    <source>
        <dbReference type="ARBA" id="ARBA00023163"/>
    </source>
</evidence>
<evidence type="ECO:0000256" key="2">
    <source>
        <dbReference type="ARBA" id="ARBA00023015"/>
    </source>
</evidence>
<dbReference type="PRINTS" id="PR00038">
    <property type="entry name" value="HTHLUXR"/>
</dbReference>
<reference evidence="8 9" key="1">
    <citation type="submission" date="2019-09" db="EMBL/GenBank/DDBJ databases">
        <title>Actinomadura physcomitrii sp. nov., a novel actinomycete isolated from moss [Physcomitrium sphaericum (Ludw) Fuernr].</title>
        <authorList>
            <person name="Zhuang X."/>
            <person name="Liu C."/>
        </authorList>
    </citation>
    <scope>NUCLEOTIDE SEQUENCE [LARGE SCALE GENOMIC DNA]</scope>
    <source>
        <strain evidence="8 9">HMC1</strain>
    </source>
</reference>
<dbReference type="SMART" id="SM00421">
    <property type="entry name" value="HTH_LUXR"/>
    <property type="match status" value="1"/>
</dbReference>
<protein>
    <submittedName>
        <fullName evidence="8">Response regulator transcription factor</fullName>
    </submittedName>
</protein>
<name>A0A6H9Z5A7_9ACTN</name>
<dbReference type="SUPFAM" id="SSF52172">
    <property type="entry name" value="CheY-like"/>
    <property type="match status" value="1"/>
</dbReference>
<dbReference type="CDD" id="cd06170">
    <property type="entry name" value="LuxR_C_like"/>
    <property type="match status" value="1"/>
</dbReference>
<evidence type="ECO:0000313" key="9">
    <source>
        <dbReference type="Proteomes" id="UP000468735"/>
    </source>
</evidence>
<evidence type="ECO:0000256" key="5">
    <source>
        <dbReference type="PROSITE-ProRule" id="PRU00169"/>
    </source>
</evidence>
<feature type="domain" description="Response regulatory" evidence="7">
    <location>
        <begin position="22"/>
        <end position="138"/>
    </location>
</feature>
<evidence type="ECO:0000259" key="7">
    <source>
        <dbReference type="PROSITE" id="PS50110"/>
    </source>
</evidence>
<proteinExistence type="predicted"/>
<dbReference type="InterPro" id="IPR058245">
    <property type="entry name" value="NreC/VraR/RcsB-like_REC"/>
</dbReference>
<keyword evidence="3" id="KW-0238">DNA-binding</keyword>
<dbReference type="InterPro" id="IPR000792">
    <property type="entry name" value="Tscrpt_reg_LuxR_C"/>
</dbReference>
<evidence type="ECO:0000256" key="3">
    <source>
        <dbReference type="ARBA" id="ARBA00023125"/>
    </source>
</evidence>
<dbReference type="Gene3D" id="3.40.50.2300">
    <property type="match status" value="1"/>
</dbReference>
<comment type="caution">
    <text evidence="8">The sequence shown here is derived from an EMBL/GenBank/DDBJ whole genome shotgun (WGS) entry which is preliminary data.</text>
</comment>
<evidence type="ECO:0000256" key="1">
    <source>
        <dbReference type="ARBA" id="ARBA00022553"/>
    </source>
</evidence>
<dbReference type="InterPro" id="IPR039420">
    <property type="entry name" value="WalR-like"/>
</dbReference>
<dbReference type="PANTHER" id="PTHR43214:SF24">
    <property type="entry name" value="TRANSCRIPTIONAL REGULATORY PROTEIN NARL-RELATED"/>
    <property type="match status" value="1"/>
</dbReference>
<dbReference type="EMBL" id="WBMT01000006">
    <property type="protein sequence ID" value="KAB2348843.1"/>
    <property type="molecule type" value="Genomic_DNA"/>
</dbReference>
<sequence length="240" mass="26075">MRPGPTSKRRYLPVTGTDSPIRVLIVDDDALVRRGLSMMLAGADDLEVVADVGDGSEVVAAVNQHRPDVVLMDIRMPRMDGLAATELLRSRREPPEIIILTTFDTDDHILRAMRAGAGGFLLKHTPPPEIMRAIRQVAAGEPMMSPAVLRRMMSYVAGAGVDPRQARARERLDGLSEGERAVALLVGQGKTNSDIGKELSLSVATVKAYVSRLLTKLELNNRVQIALLVHDARGDDPSDD</sequence>
<dbReference type="Proteomes" id="UP000468735">
    <property type="component" value="Unassembled WGS sequence"/>
</dbReference>
<dbReference type="PROSITE" id="PS00622">
    <property type="entry name" value="HTH_LUXR_1"/>
    <property type="match status" value="1"/>
</dbReference>
<dbReference type="Pfam" id="PF00196">
    <property type="entry name" value="GerE"/>
    <property type="match status" value="1"/>
</dbReference>
<keyword evidence="9" id="KW-1185">Reference proteome</keyword>
<dbReference type="InterPro" id="IPR001789">
    <property type="entry name" value="Sig_transdc_resp-reg_receiver"/>
</dbReference>
<organism evidence="8 9">
    <name type="scientific">Actinomadura rudentiformis</name>
    <dbReference type="NCBI Taxonomy" id="359158"/>
    <lineage>
        <taxon>Bacteria</taxon>
        <taxon>Bacillati</taxon>
        <taxon>Actinomycetota</taxon>
        <taxon>Actinomycetes</taxon>
        <taxon>Streptosporangiales</taxon>
        <taxon>Thermomonosporaceae</taxon>
        <taxon>Actinomadura</taxon>
    </lineage>
</organism>
<dbReference type="PROSITE" id="PS50110">
    <property type="entry name" value="RESPONSE_REGULATORY"/>
    <property type="match status" value="1"/>
</dbReference>
<evidence type="ECO:0000259" key="6">
    <source>
        <dbReference type="PROSITE" id="PS50043"/>
    </source>
</evidence>
<dbReference type="InterPro" id="IPR016032">
    <property type="entry name" value="Sig_transdc_resp-reg_C-effctor"/>
</dbReference>
<dbReference type="SMART" id="SM00448">
    <property type="entry name" value="REC"/>
    <property type="match status" value="1"/>
</dbReference>
<dbReference type="AlphaFoldDB" id="A0A6H9Z5A7"/>
<dbReference type="InterPro" id="IPR011006">
    <property type="entry name" value="CheY-like_superfamily"/>
</dbReference>
<dbReference type="OrthoDB" id="9808843at2"/>
<dbReference type="GO" id="GO:0006355">
    <property type="term" value="P:regulation of DNA-templated transcription"/>
    <property type="evidence" value="ECO:0007669"/>
    <property type="project" value="InterPro"/>
</dbReference>
<evidence type="ECO:0000313" key="8">
    <source>
        <dbReference type="EMBL" id="KAB2348843.1"/>
    </source>
</evidence>
<dbReference type="CDD" id="cd17535">
    <property type="entry name" value="REC_NarL-like"/>
    <property type="match status" value="1"/>
</dbReference>